<feature type="compositionally biased region" description="Acidic residues" evidence="1">
    <location>
        <begin position="52"/>
        <end position="67"/>
    </location>
</feature>
<feature type="region of interest" description="Disordered" evidence="1">
    <location>
        <begin position="150"/>
        <end position="183"/>
    </location>
</feature>
<feature type="chain" id="PRO_5014936267" description="VWFA domain-containing protein" evidence="2">
    <location>
        <begin position="17"/>
        <end position="2134"/>
    </location>
</feature>
<dbReference type="VEuPathDB" id="FungiDB:RhiirFUN_003121"/>
<dbReference type="Proteomes" id="UP000233469">
    <property type="component" value="Unassembled WGS sequence"/>
</dbReference>
<feature type="compositionally biased region" description="Polar residues" evidence="1">
    <location>
        <begin position="152"/>
        <end position="171"/>
    </location>
</feature>
<reference evidence="3 4" key="1">
    <citation type="submission" date="2016-04" db="EMBL/GenBank/DDBJ databases">
        <title>Genome analyses suggest a sexual origin of heterokaryosis in a supposedly ancient asexual fungus.</title>
        <authorList>
            <person name="Ropars J."/>
            <person name="Sedzielewska K."/>
            <person name="Noel J."/>
            <person name="Charron P."/>
            <person name="Farinelli L."/>
            <person name="Marton T."/>
            <person name="Kruger M."/>
            <person name="Pelin A."/>
            <person name="Brachmann A."/>
            <person name="Corradi N."/>
        </authorList>
    </citation>
    <scope>NUCLEOTIDE SEQUENCE [LARGE SCALE GENOMIC DNA]</scope>
    <source>
        <strain evidence="3 4">C2</strain>
    </source>
</reference>
<dbReference type="EMBL" id="LLXL01000001">
    <property type="protein sequence ID" value="PKK81009.1"/>
    <property type="molecule type" value="Genomic_DNA"/>
</dbReference>
<evidence type="ECO:0000256" key="1">
    <source>
        <dbReference type="SAM" id="MobiDB-lite"/>
    </source>
</evidence>
<evidence type="ECO:0000313" key="4">
    <source>
        <dbReference type="Proteomes" id="UP000233469"/>
    </source>
</evidence>
<name>A0A2N1P4G4_9GLOM</name>
<evidence type="ECO:0008006" key="5">
    <source>
        <dbReference type="Google" id="ProtNLM"/>
    </source>
</evidence>
<keyword evidence="2" id="KW-0732">Signal</keyword>
<feature type="compositionally biased region" description="Low complexity" evidence="1">
    <location>
        <begin position="96"/>
        <end position="112"/>
    </location>
</feature>
<organism evidence="3 4">
    <name type="scientific">Rhizophagus irregularis</name>
    <dbReference type="NCBI Taxonomy" id="588596"/>
    <lineage>
        <taxon>Eukaryota</taxon>
        <taxon>Fungi</taxon>
        <taxon>Fungi incertae sedis</taxon>
        <taxon>Mucoromycota</taxon>
        <taxon>Glomeromycotina</taxon>
        <taxon>Glomeromycetes</taxon>
        <taxon>Glomerales</taxon>
        <taxon>Glomeraceae</taxon>
        <taxon>Rhizophagus</taxon>
    </lineage>
</organism>
<proteinExistence type="predicted"/>
<dbReference type="PANTHER" id="PTHR22796:SF1">
    <property type="entry name" value="VWFA DOMAIN-CONTAINING PROTEIN"/>
    <property type="match status" value="1"/>
</dbReference>
<comment type="caution">
    <text evidence="3">The sequence shown here is derived from an EMBL/GenBank/DDBJ whole genome shotgun (WGS) entry which is preliminary data.</text>
</comment>
<dbReference type="PANTHER" id="PTHR22796">
    <property type="entry name" value="URG4-RELATED"/>
    <property type="match status" value="1"/>
</dbReference>
<accession>A0A2N1P4G4</accession>
<feature type="signal peptide" evidence="2">
    <location>
        <begin position="1"/>
        <end position="16"/>
    </location>
</feature>
<dbReference type="VEuPathDB" id="FungiDB:FUN_021284"/>
<evidence type="ECO:0000313" key="3">
    <source>
        <dbReference type="EMBL" id="PKK81009.1"/>
    </source>
</evidence>
<feature type="region of interest" description="Disordered" evidence="1">
    <location>
        <begin position="48"/>
        <end position="114"/>
    </location>
</feature>
<reference evidence="3 4" key="2">
    <citation type="submission" date="2017-10" db="EMBL/GenBank/DDBJ databases">
        <title>Extensive intraspecific genome diversity in a model arbuscular mycorrhizal fungus.</title>
        <authorList>
            <person name="Chen E.C.H."/>
            <person name="Morin E."/>
            <person name="Baudet D."/>
            <person name="Noel J."/>
            <person name="Ndikumana S."/>
            <person name="Charron P."/>
            <person name="St-Onge C."/>
            <person name="Giorgi J."/>
            <person name="Grigoriev I.V."/>
            <person name="Roux C."/>
            <person name="Martin F.M."/>
            <person name="Corradi N."/>
        </authorList>
    </citation>
    <scope>NUCLEOTIDE SEQUENCE [LARGE SCALE GENOMIC DNA]</scope>
    <source>
        <strain evidence="3 4">C2</strain>
    </source>
</reference>
<sequence length="2134" mass="248242">MVLVLNVYLAIYLSFSKHIMQDYQDYSDDEDSMIGSGVFVSNNNSALNSVNLEDDDSNSDDSDESETYDQRIEADPPSSPPDDSDLLQQNLSQIVDPYPNNNPYSNDNLYDPQNYEYDYKSQASESLSEEYQATSELVNPTPINYGELLNDYQPNNGSEKNNQNLINNSSKIRARKDNKRTEPKNYLREAIRSHKNNSIDSNEFGKDLAECIPGLYRLLDLSKVDGSSSSVDRMTISKDSLKKLCNNIIPSSFKSISEIDYEKLNSISFRLIGCYGNHFLIAKFLLNKKIIDQKIYDLLITSDNKNKSSLRPGIYLLVVDQGFDLGLVIHWSEPGCYEENASLQHKNNMIYLHRCLTKLTDCQLCFMSDKDLDSFDWNLNSLDLNSDHENGSCYEFEVKSSQEEKDDFEINLGFKMDLPNEIRTEIKNTIQYDVPLYPIVVESATNISFITRKMAISSDIESLSCSTFTFSTELRNRLQGRSLSINRESMNMKQLEILINNGFEAEKELLNPFHDALNALKLREKKEIDQLKHTIKEDAEIITRIGWKKSYSIFETYVDNDNAANNNISEEEINRIQSKYPEVKDMIKEIKIDSSAWIKLKQRYALSYIVVRNVYKLLDKPGKISDEKNIDNALQELYCMFVDKETDTHKLVEKYVERSQQALTGANTTFNRIEQQAKIFTQTKNDSDFVQEYLTKPFFGKKNNFNQKVLEVFLNEYQNWKKESFPNTVEEMVPEFSFNKEEMEKIREKFSQEKKDIENREFEKIRSKLEKNYNNGPLRVNVLEIINEADEDNVRLTYKLETNQLQITIYETLLKESDILKIQDDEFYISSPILSPSGVDFLINPIVYDFRKISQIGICKFLLVLYNKKEQQIEIYFDTAQKLAQGFKESSIKPFKIWKSDKNFLMAINEPKELIAIFDTRNVVLSVFSFIDDKTNLYARDPEISLLQRYSGTTPNIQHFLFIKDTEEICFVEKGGQARIFNLVNKKFRPTVCNLPPNTSNVLSSPDGSCIVAFAKKTTIDDDQEICRAYVYFCTNFGNSSINKVVKLPPTIQSLEFLQFICVNKQQTHLMSFNLKKGCLVSAIVKITLEKTQYRFQERMQRVVRVKLANPFYNYALIEGKYTQFEKYIQNGQKIEIMGEKFNIIKVISDTELKVAGNFKSTSRFDGWMEFQIEPIEPKTKLNNLIDVYKLMFEKYPIENWIDSEQNNLLNLKIVLDIDDDDIEEYGEKFEYYIYENLRYSTKKLATILKKFSVSFTKFQELVENVKFLKICSSDHSPEYKLDEWMIKLCCLIPIKIAVTRNNLFQPLNDEMNEVDWVESDNGYGHYVNSIAKNISFGLYEGILKHFSDKKVKVISSVGEQSCEKLNHLVGTSFNESAMRCTEGVWMSLVNTKEYIYVTLNFENFKHQEISPQEDLLLTMFNTAVSNLILFKNQSRDMLSMAKKFQDGARLFETDSEILQAKLCIILKDVSKADEEVIVKEFRSKISQLVSEEGKDNFISRMYKGRIDIVSWPKFDDAGWSKTLSNISKKLVRQEAIHEDANNFLQNIKIIMAKLKICDWTSLEKTFIQIRVATLTRLLPTAVSYGLEQEDPIIEHLVNRDSGEPIDDQIVILSDILSDYEGSTKILPDSKIQLYGEHESFRRLSKDLRENFEYIVQSRKESSNDKEWFANFGKFLNFIIERRTSRVQNWYMQNTAKFPQDNSDVINGKYAMEQELIKLTLLWTLCGLTCHQCGLKCIENRDHQEDHDCLTDHKCHFFCHFTEAHNDNLIPKCSHKAGHEGKHACDKISHLCGKPCSLNDKRNCQKVCSKEIGHDDREHLCQSTIHYCGEDCSLSTYTEKGDYHCPNKCVKPSEEPHESHSCENKTCPIQCPIPNCQKKCKSNKHFHSYDDLEVSHFCGNEHPCQENCEEDGICNIVTEPKRQIAFTKCIQKEEKLRCNKKIPPYEFEHTGKHTHQDNGFHYCDKKCPFCEYYCTLPYGHTQSHDTKHGNMIIDDDNEFEYTRRKLKDQRFILCNLRCKDLGRHRHTDYCRNEESKNEESCQSGNQRHDIKHVDEQINLYKPKDFISHKALWERTGFKDPYSVQEREEFTKCFYVCSNKMHQGANNPSYCELPLFHAPLDQNDDGHRFNCEHPE</sequence>
<evidence type="ECO:0000256" key="2">
    <source>
        <dbReference type="SAM" id="SignalP"/>
    </source>
</evidence>
<gene>
    <name evidence="3" type="ORF">RhiirC2_841217</name>
</gene>
<protein>
    <recommendedName>
        <fullName evidence="5">VWFA domain-containing protein</fullName>
    </recommendedName>
</protein>
<dbReference type="VEuPathDB" id="FungiDB:RhiirA1_533922"/>